<dbReference type="Pfam" id="PF02518">
    <property type="entry name" value="HATPase_c"/>
    <property type="match status" value="1"/>
</dbReference>
<feature type="transmembrane region" description="Helical" evidence="8">
    <location>
        <begin position="35"/>
        <end position="56"/>
    </location>
</feature>
<keyword evidence="8" id="KW-0472">Membrane</keyword>
<dbReference type="InterPro" id="IPR036890">
    <property type="entry name" value="HATPase_C_sf"/>
</dbReference>
<dbReference type="SMART" id="SM00387">
    <property type="entry name" value="HATPase_c"/>
    <property type="match status" value="1"/>
</dbReference>
<evidence type="ECO:0000259" key="9">
    <source>
        <dbReference type="PROSITE" id="PS50109"/>
    </source>
</evidence>
<dbReference type="InterPro" id="IPR035965">
    <property type="entry name" value="PAS-like_dom_sf"/>
</dbReference>
<keyword evidence="6" id="KW-0067">ATP-binding</keyword>
<dbReference type="InterPro" id="IPR005467">
    <property type="entry name" value="His_kinase_dom"/>
</dbReference>
<gene>
    <name evidence="10" type="ORF">GGR88_002740</name>
</gene>
<dbReference type="EMBL" id="JAATJE010000002">
    <property type="protein sequence ID" value="NJC35226.1"/>
    <property type="molecule type" value="Genomic_DNA"/>
</dbReference>
<evidence type="ECO:0000256" key="2">
    <source>
        <dbReference type="ARBA" id="ARBA00012438"/>
    </source>
</evidence>
<keyword evidence="7" id="KW-0902">Two-component regulatory system</keyword>
<accession>A0ABX0XRA4</accession>
<evidence type="ECO:0000256" key="1">
    <source>
        <dbReference type="ARBA" id="ARBA00000085"/>
    </source>
</evidence>
<comment type="catalytic activity">
    <reaction evidence="1">
        <text>ATP + protein L-histidine = ADP + protein N-phospho-L-histidine.</text>
        <dbReference type="EC" id="2.7.13.3"/>
    </reaction>
</comment>
<dbReference type="RefSeq" id="WP_167955944.1">
    <property type="nucleotide sequence ID" value="NZ_JAATJE010000002.1"/>
</dbReference>
<proteinExistence type="predicted"/>
<keyword evidence="5 10" id="KW-0418">Kinase</keyword>
<evidence type="ECO:0000256" key="3">
    <source>
        <dbReference type="ARBA" id="ARBA00022679"/>
    </source>
</evidence>
<dbReference type="EC" id="2.7.13.3" evidence="2"/>
<protein>
    <recommendedName>
        <fullName evidence="2">histidine kinase</fullName>
        <ecNumber evidence="2">2.7.13.3</ecNumber>
    </recommendedName>
</protein>
<dbReference type="Gene3D" id="3.30.450.20">
    <property type="entry name" value="PAS domain"/>
    <property type="match status" value="1"/>
</dbReference>
<name>A0ABX0XRA4_9SPHN</name>
<dbReference type="PRINTS" id="PR00344">
    <property type="entry name" value="BCTRLSENSOR"/>
</dbReference>
<keyword evidence="8" id="KW-0812">Transmembrane</keyword>
<keyword evidence="8" id="KW-1133">Transmembrane helix</keyword>
<organism evidence="10 11">
    <name type="scientific">Sphingomonas jejuensis</name>
    <dbReference type="NCBI Taxonomy" id="904715"/>
    <lineage>
        <taxon>Bacteria</taxon>
        <taxon>Pseudomonadati</taxon>
        <taxon>Pseudomonadota</taxon>
        <taxon>Alphaproteobacteria</taxon>
        <taxon>Sphingomonadales</taxon>
        <taxon>Sphingomonadaceae</taxon>
        <taxon>Sphingomonas</taxon>
    </lineage>
</organism>
<keyword evidence="4" id="KW-0547">Nucleotide-binding</keyword>
<evidence type="ECO:0000313" key="11">
    <source>
        <dbReference type="Proteomes" id="UP000734218"/>
    </source>
</evidence>
<comment type="caution">
    <text evidence="10">The sequence shown here is derived from an EMBL/GenBank/DDBJ whole genome shotgun (WGS) entry which is preliminary data.</text>
</comment>
<keyword evidence="3" id="KW-0808">Transferase</keyword>
<evidence type="ECO:0000256" key="6">
    <source>
        <dbReference type="ARBA" id="ARBA00022840"/>
    </source>
</evidence>
<dbReference type="SUPFAM" id="SSF55874">
    <property type="entry name" value="ATPase domain of HSP90 chaperone/DNA topoisomerase II/histidine kinase"/>
    <property type="match status" value="1"/>
</dbReference>
<keyword evidence="11" id="KW-1185">Reference proteome</keyword>
<feature type="domain" description="Histidine kinase" evidence="9">
    <location>
        <begin position="230"/>
        <end position="442"/>
    </location>
</feature>
<dbReference type="Proteomes" id="UP000734218">
    <property type="component" value="Unassembled WGS sequence"/>
</dbReference>
<dbReference type="PANTHER" id="PTHR43065">
    <property type="entry name" value="SENSOR HISTIDINE KINASE"/>
    <property type="match status" value="1"/>
</dbReference>
<evidence type="ECO:0000256" key="4">
    <source>
        <dbReference type="ARBA" id="ARBA00022741"/>
    </source>
</evidence>
<evidence type="ECO:0000256" key="5">
    <source>
        <dbReference type="ARBA" id="ARBA00022777"/>
    </source>
</evidence>
<evidence type="ECO:0000256" key="7">
    <source>
        <dbReference type="ARBA" id="ARBA00023012"/>
    </source>
</evidence>
<dbReference type="PANTHER" id="PTHR43065:SF46">
    <property type="entry name" value="C4-DICARBOXYLATE TRANSPORT SENSOR PROTEIN DCTB"/>
    <property type="match status" value="1"/>
</dbReference>
<dbReference type="InterPro" id="IPR003594">
    <property type="entry name" value="HATPase_dom"/>
</dbReference>
<sequence>MGSSGRPPVGLAVRTVLLGAAMLLAVAATQAEGLVVSRIVAWGLVAIAAGALWHHVTRTNRELARFVEAVTHGDLSAGFGGEDRGGSMGRLRHALGGAMRRLREERAQSEESSRFYAGLVEDAPTALLTVDRDGRVETANTAARRLFARHDGVRVDDFAVYGPSLVAALKEENSSGRLVTLATDIGPQQAMLRSAAMNRLGRSMRVVAVQPIQAALNAVELAAQSDLIRVLTHEIMNSMTPVTSLARTAAGLIATVDDGRDPALSDARMAVDTLARRADGVLQFVGTYRQISRPVRVDRRRFAAAPFAQELRRLFEADGGGTARLDVSVTPADLALDADPDLLAQVLINLLRNAAEACPRDDGVIGLELAAGPAGSGRVIVTDNGPGVPEAKRPDVFLPFYTTKPSGTGVGLSFARQVMLAHDGTIALDDAPGGGARFTLLL</sequence>
<evidence type="ECO:0000256" key="8">
    <source>
        <dbReference type="SAM" id="Phobius"/>
    </source>
</evidence>
<evidence type="ECO:0000313" key="10">
    <source>
        <dbReference type="EMBL" id="NJC35226.1"/>
    </source>
</evidence>
<dbReference type="CDD" id="cd00075">
    <property type="entry name" value="HATPase"/>
    <property type="match status" value="1"/>
</dbReference>
<dbReference type="InterPro" id="IPR004358">
    <property type="entry name" value="Sig_transdc_His_kin-like_C"/>
</dbReference>
<dbReference type="Gene3D" id="3.30.565.10">
    <property type="entry name" value="Histidine kinase-like ATPase, C-terminal domain"/>
    <property type="match status" value="1"/>
</dbReference>
<feature type="transmembrane region" description="Helical" evidence="8">
    <location>
        <begin position="12"/>
        <end position="29"/>
    </location>
</feature>
<dbReference type="GO" id="GO:0016301">
    <property type="term" value="F:kinase activity"/>
    <property type="evidence" value="ECO:0007669"/>
    <property type="project" value="UniProtKB-KW"/>
</dbReference>
<dbReference type="PROSITE" id="PS50109">
    <property type="entry name" value="HIS_KIN"/>
    <property type="match status" value="1"/>
</dbReference>
<reference evidence="10 11" key="1">
    <citation type="submission" date="2020-03" db="EMBL/GenBank/DDBJ databases">
        <title>Genomic Encyclopedia of Type Strains, Phase IV (KMG-IV): sequencing the most valuable type-strain genomes for metagenomic binning, comparative biology and taxonomic classification.</title>
        <authorList>
            <person name="Goeker M."/>
        </authorList>
    </citation>
    <scope>NUCLEOTIDE SEQUENCE [LARGE SCALE GENOMIC DNA]</scope>
    <source>
        <strain evidence="10 11">DSM 27651</strain>
    </source>
</reference>
<dbReference type="SUPFAM" id="SSF55785">
    <property type="entry name" value="PYP-like sensor domain (PAS domain)"/>
    <property type="match status" value="1"/>
</dbReference>